<accession>A0A4V2K0R0</accession>
<organism evidence="1">
    <name type="scientific">Dichomitus squalens</name>
    <dbReference type="NCBI Taxonomy" id="114155"/>
    <lineage>
        <taxon>Eukaryota</taxon>
        <taxon>Fungi</taxon>
        <taxon>Dikarya</taxon>
        <taxon>Basidiomycota</taxon>
        <taxon>Agaricomycotina</taxon>
        <taxon>Agaricomycetes</taxon>
        <taxon>Polyporales</taxon>
        <taxon>Polyporaceae</taxon>
        <taxon>Dichomitus</taxon>
    </lineage>
</organism>
<reference evidence="1" key="1">
    <citation type="submission" date="2019-01" db="EMBL/GenBank/DDBJ databases">
        <title>Draft genome sequences of three monokaryotic isolates of the white-rot basidiomycete fungus Dichomitus squalens.</title>
        <authorList>
            <consortium name="DOE Joint Genome Institute"/>
            <person name="Lopez S.C."/>
            <person name="Andreopoulos B."/>
            <person name="Pangilinan J."/>
            <person name="Lipzen A."/>
            <person name="Riley R."/>
            <person name="Ahrendt S."/>
            <person name="Ng V."/>
            <person name="Barry K."/>
            <person name="Daum C."/>
            <person name="Grigoriev I.V."/>
            <person name="Hilden K.S."/>
            <person name="Makela M.R."/>
            <person name="de Vries R.P."/>
        </authorList>
    </citation>
    <scope>NUCLEOTIDE SEQUENCE [LARGE SCALE GENOMIC DNA]</scope>
    <source>
        <strain evidence="1">OM18370.1</strain>
    </source>
</reference>
<evidence type="ECO:0000313" key="1">
    <source>
        <dbReference type="EMBL" id="TBU29923.1"/>
    </source>
</evidence>
<protein>
    <submittedName>
        <fullName evidence="1">Uncharacterized protein</fullName>
    </submittedName>
</protein>
<proteinExistence type="predicted"/>
<dbReference type="AlphaFoldDB" id="A0A4V2K0R0"/>
<name>A0A4V2K0R0_9APHY</name>
<dbReference type="Proteomes" id="UP000292957">
    <property type="component" value="Unassembled WGS sequence"/>
</dbReference>
<gene>
    <name evidence="1" type="ORF">BD311DRAFT_755460</name>
</gene>
<sequence>MSPTRLDTLEAGVTTLLLHLRLTCPRPAFSSASSDCSTLLFPGCSFLAACQPNSPPARQRAGECMLHTSS</sequence>
<dbReference type="EMBL" id="ML143409">
    <property type="protein sequence ID" value="TBU29923.1"/>
    <property type="molecule type" value="Genomic_DNA"/>
</dbReference>